<dbReference type="GO" id="GO:0008443">
    <property type="term" value="F:phosphofructokinase activity"/>
    <property type="evidence" value="ECO:0007669"/>
    <property type="project" value="TreeGrafter"/>
</dbReference>
<dbReference type="EC" id="2.7.1.144" evidence="6"/>
<proteinExistence type="inferred from homology"/>
<dbReference type="Pfam" id="PF00294">
    <property type="entry name" value="PfkB"/>
    <property type="match status" value="1"/>
</dbReference>
<dbReference type="GO" id="GO:0005524">
    <property type="term" value="F:ATP binding"/>
    <property type="evidence" value="ECO:0007669"/>
    <property type="project" value="UniProtKB-KW"/>
</dbReference>
<comment type="similarity">
    <text evidence="1">Belongs to the carbohydrate kinase pfkB family.</text>
</comment>
<sequence>MITTVTLNPAIDRSYIIGNFQLDNKYRINDVTVTVGGKGINVAKTASILGQKINATGFLGGLSGEYIKRELVKLGISTSFVNIDGESRNFTAIIDPVNKTETTVNEVGPFVTKVELTRFIKEYIKILKYSKIIIASGSVPKGVPKTIYRDMVKIAKDNNVIPIIDASGKFLEEAIKAKPYMIKPNISELRDLVGYDLKNEFEIVHESRYICKQGVEIVVISLGSEGAIFATKERVFKAKAPEITPVNTVGSGDALVAGYATALIENYTFEDAIKYGVACGTANALEKEIGYVDKKNVERLYKNIQLLRLE</sequence>
<dbReference type="GO" id="GO:0009024">
    <property type="term" value="F:tagatose-6-phosphate kinase activity"/>
    <property type="evidence" value="ECO:0007669"/>
    <property type="project" value="UniProtKB-EC"/>
</dbReference>
<dbReference type="GO" id="GO:0044281">
    <property type="term" value="P:small molecule metabolic process"/>
    <property type="evidence" value="ECO:0007669"/>
    <property type="project" value="UniProtKB-ARBA"/>
</dbReference>
<dbReference type="InterPro" id="IPR029056">
    <property type="entry name" value="Ribokinase-like"/>
</dbReference>
<dbReference type="EMBL" id="FRAG01000028">
    <property type="protein sequence ID" value="SHK13410.1"/>
    <property type="molecule type" value="Genomic_DNA"/>
</dbReference>
<dbReference type="InterPro" id="IPR002173">
    <property type="entry name" value="Carboh/pur_kinase_PfkB_CS"/>
</dbReference>
<name>A0A1M6PZN2_PARC5</name>
<evidence type="ECO:0000256" key="7">
    <source>
        <dbReference type="RuleBase" id="RU003704"/>
    </source>
</evidence>
<keyword evidence="2 6" id="KW-0808">Transferase</keyword>
<evidence type="ECO:0000256" key="6">
    <source>
        <dbReference type="PIRNR" id="PIRNR000535"/>
    </source>
</evidence>
<evidence type="ECO:0000256" key="5">
    <source>
        <dbReference type="ARBA" id="ARBA00022840"/>
    </source>
</evidence>
<dbReference type="InterPro" id="IPR002139">
    <property type="entry name" value="Ribo/fructo_kinase"/>
</dbReference>
<dbReference type="CDD" id="cd01164">
    <property type="entry name" value="FruK_PfkB_like"/>
    <property type="match status" value="1"/>
</dbReference>
<evidence type="ECO:0000256" key="3">
    <source>
        <dbReference type="ARBA" id="ARBA00022741"/>
    </source>
</evidence>
<organism evidence="9 10">
    <name type="scientific">Paramaledivibacter caminithermalis (strain DSM 15212 / CIP 107654 / DViRD3)</name>
    <name type="common">Clostridium caminithermale</name>
    <dbReference type="NCBI Taxonomy" id="1121301"/>
    <lineage>
        <taxon>Bacteria</taxon>
        <taxon>Bacillati</taxon>
        <taxon>Bacillota</taxon>
        <taxon>Clostridia</taxon>
        <taxon>Peptostreptococcales</taxon>
        <taxon>Caminicellaceae</taxon>
        <taxon>Paramaledivibacter</taxon>
    </lineage>
</organism>
<dbReference type="GO" id="GO:2001059">
    <property type="term" value="P:D-tagatose 6-phosphate catabolic process"/>
    <property type="evidence" value="ECO:0007669"/>
    <property type="project" value="UniProtKB-UniPathway"/>
</dbReference>
<evidence type="ECO:0000313" key="10">
    <source>
        <dbReference type="Proteomes" id="UP000184465"/>
    </source>
</evidence>
<dbReference type="InterPro" id="IPR011611">
    <property type="entry name" value="PfkB_dom"/>
</dbReference>
<evidence type="ECO:0000259" key="8">
    <source>
        <dbReference type="Pfam" id="PF00294"/>
    </source>
</evidence>
<dbReference type="PROSITE" id="PS00584">
    <property type="entry name" value="PFKB_KINASES_2"/>
    <property type="match status" value="1"/>
</dbReference>
<keyword evidence="10" id="KW-1185">Reference proteome</keyword>
<comment type="catalytic activity">
    <reaction evidence="6">
        <text>D-tagatofuranose 6-phosphate + ATP = D-tagatofuranose 1,6-bisphosphate + ADP + H(+)</text>
        <dbReference type="Rhea" id="RHEA:12420"/>
        <dbReference type="ChEBI" id="CHEBI:15378"/>
        <dbReference type="ChEBI" id="CHEBI:30616"/>
        <dbReference type="ChEBI" id="CHEBI:58694"/>
        <dbReference type="ChEBI" id="CHEBI:58695"/>
        <dbReference type="ChEBI" id="CHEBI:456216"/>
        <dbReference type="EC" id="2.7.1.144"/>
    </reaction>
</comment>
<evidence type="ECO:0000256" key="2">
    <source>
        <dbReference type="ARBA" id="ARBA00022679"/>
    </source>
</evidence>
<evidence type="ECO:0000256" key="1">
    <source>
        <dbReference type="ARBA" id="ARBA00005380"/>
    </source>
</evidence>
<keyword evidence="5 6" id="KW-0067">ATP-binding</keyword>
<dbReference type="NCBIfam" id="TIGR03168">
    <property type="entry name" value="1-PFK"/>
    <property type="match status" value="1"/>
</dbReference>
<comment type="pathway">
    <text evidence="6">Carbohydrate metabolism; D-tagatose 6-phosphate degradation; D-glyceraldehyde 3-phosphate and glycerone phosphate from D-tagatose 6-phosphate: step 1/2.</text>
</comment>
<accession>A0A1M6PZN2</accession>
<gene>
    <name evidence="9" type="ORF">SAMN02745912_02373</name>
</gene>
<evidence type="ECO:0000256" key="4">
    <source>
        <dbReference type="ARBA" id="ARBA00022777"/>
    </source>
</evidence>
<dbReference type="Gene3D" id="3.40.1190.20">
    <property type="match status" value="1"/>
</dbReference>
<dbReference type="OrthoDB" id="9801219at2"/>
<feature type="domain" description="Carbohydrate kinase PfkB" evidence="8">
    <location>
        <begin position="23"/>
        <end position="287"/>
    </location>
</feature>
<dbReference type="PANTHER" id="PTHR46566">
    <property type="entry name" value="1-PHOSPHOFRUCTOKINASE-RELATED"/>
    <property type="match status" value="1"/>
</dbReference>
<protein>
    <recommendedName>
        <fullName evidence="6">Tagatose-6-phosphate kinase</fullName>
        <ecNumber evidence="6">2.7.1.144</ecNumber>
    </recommendedName>
</protein>
<dbReference type="GO" id="GO:0016052">
    <property type="term" value="P:carbohydrate catabolic process"/>
    <property type="evidence" value="ECO:0007669"/>
    <property type="project" value="UniProtKB-ARBA"/>
</dbReference>
<evidence type="ECO:0000313" key="9">
    <source>
        <dbReference type="EMBL" id="SHK13410.1"/>
    </source>
</evidence>
<dbReference type="AlphaFoldDB" id="A0A1M6PZN2"/>
<dbReference type="GO" id="GO:0005988">
    <property type="term" value="P:lactose metabolic process"/>
    <property type="evidence" value="ECO:0007669"/>
    <property type="project" value="UniProtKB-KW"/>
</dbReference>
<keyword evidence="6" id="KW-0423">Lactose metabolism</keyword>
<dbReference type="GO" id="GO:0005829">
    <property type="term" value="C:cytosol"/>
    <property type="evidence" value="ECO:0007669"/>
    <property type="project" value="TreeGrafter"/>
</dbReference>
<keyword evidence="4 7" id="KW-0418">Kinase</keyword>
<dbReference type="InterPro" id="IPR017583">
    <property type="entry name" value="Tagatose/fructose_Pkinase"/>
</dbReference>
<comment type="similarity">
    <text evidence="6">Belongs to the carbohydrate kinase PfkB family. LacC subfamily.</text>
</comment>
<dbReference type="Proteomes" id="UP000184465">
    <property type="component" value="Unassembled WGS sequence"/>
</dbReference>
<dbReference type="RefSeq" id="WP_073150187.1">
    <property type="nucleotide sequence ID" value="NZ_FRAG01000028.1"/>
</dbReference>
<dbReference type="STRING" id="1121301.SAMN02745912_02373"/>
<dbReference type="FunFam" id="3.40.1190.20:FF:000001">
    <property type="entry name" value="Phosphofructokinase"/>
    <property type="match status" value="1"/>
</dbReference>
<dbReference type="PRINTS" id="PR00990">
    <property type="entry name" value="RIBOKINASE"/>
</dbReference>
<dbReference type="PIRSF" id="PIRSF000535">
    <property type="entry name" value="1PFK/6PFK/LacC"/>
    <property type="match status" value="1"/>
</dbReference>
<reference evidence="9 10" key="1">
    <citation type="submission" date="2016-11" db="EMBL/GenBank/DDBJ databases">
        <authorList>
            <person name="Jaros S."/>
            <person name="Januszkiewicz K."/>
            <person name="Wedrychowicz H."/>
        </authorList>
    </citation>
    <scope>NUCLEOTIDE SEQUENCE [LARGE SCALE GENOMIC DNA]</scope>
    <source>
        <strain evidence="9 10">DSM 15212</strain>
    </source>
</reference>
<dbReference type="SUPFAM" id="SSF53613">
    <property type="entry name" value="Ribokinase-like"/>
    <property type="match status" value="1"/>
</dbReference>
<dbReference type="UniPathway" id="UPA00704">
    <property type="reaction ID" value="UER00715"/>
</dbReference>
<keyword evidence="3 6" id="KW-0547">Nucleotide-binding</keyword>
<dbReference type="PANTHER" id="PTHR46566:SF1">
    <property type="entry name" value="1-PHOSPHOFRUCTOKINASE"/>
    <property type="match status" value="1"/>
</dbReference>